<dbReference type="EMBL" id="JAEUBG010005503">
    <property type="protein sequence ID" value="KAH3674510.1"/>
    <property type="molecule type" value="Genomic_DNA"/>
</dbReference>
<keyword evidence="1" id="KW-0472">Membrane</keyword>
<accession>A0A9P8TDH6</accession>
<feature type="transmembrane region" description="Helical" evidence="1">
    <location>
        <begin position="449"/>
        <end position="465"/>
    </location>
</feature>
<dbReference type="GO" id="GO:0005783">
    <property type="term" value="C:endoplasmic reticulum"/>
    <property type="evidence" value="ECO:0007669"/>
    <property type="project" value="TreeGrafter"/>
</dbReference>
<keyword evidence="3" id="KW-1185">Reference proteome</keyword>
<dbReference type="Pfam" id="PF05024">
    <property type="entry name" value="Gpi1"/>
    <property type="match status" value="1"/>
</dbReference>
<protein>
    <submittedName>
        <fullName evidence="2">Uncharacterized protein</fullName>
    </submittedName>
</protein>
<feature type="transmembrane region" description="Helical" evidence="1">
    <location>
        <begin position="516"/>
        <end position="541"/>
    </location>
</feature>
<gene>
    <name evidence="2" type="ORF">WICPIJ_009548</name>
</gene>
<proteinExistence type="predicted"/>
<keyword evidence="1" id="KW-1133">Transmembrane helix</keyword>
<dbReference type="PANTHER" id="PTHR21329">
    <property type="entry name" value="PHOSPHATIDYLINOSITOL N-ACETYLGLUCOSAMINYLTRANSFERASE SUBUNIT Q-RELATED"/>
    <property type="match status" value="1"/>
</dbReference>
<dbReference type="InterPro" id="IPR007720">
    <property type="entry name" value="PigQ/GPI1"/>
</dbReference>
<reference evidence="2" key="2">
    <citation type="submission" date="2021-01" db="EMBL/GenBank/DDBJ databases">
        <authorList>
            <person name="Schikora-Tamarit M.A."/>
        </authorList>
    </citation>
    <scope>NUCLEOTIDE SEQUENCE</scope>
    <source>
        <strain evidence="2">CBS2887</strain>
    </source>
</reference>
<dbReference type="Proteomes" id="UP000774326">
    <property type="component" value="Unassembled WGS sequence"/>
</dbReference>
<evidence type="ECO:0000256" key="1">
    <source>
        <dbReference type="SAM" id="Phobius"/>
    </source>
</evidence>
<evidence type="ECO:0000313" key="3">
    <source>
        <dbReference type="Proteomes" id="UP000774326"/>
    </source>
</evidence>
<dbReference type="GO" id="GO:0006506">
    <property type="term" value="P:GPI anchor biosynthetic process"/>
    <property type="evidence" value="ECO:0007669"/>
    <property type="project" value="InterPro"/>
</dbReference>
<comment type="caution">
    <text evidence="2">The sequence shown here is derived from an EMBL/GenBank/DDBJ whole genome shotgun (WGS) entry which is preliminary data.</text>
</comment>
<dbReference type="PANTHER" id="PTHR21329:SF3">
    <property type="entry name" value="PHOSPHATIDYLINOSITOL N-ACETYLGLUCOSAMINYLTRANSFERASE SUBUNIT Q"/>
    <property type="match status" value="1"/>
</dbReference>
<organism evidence="2 3">
    <name type="scientific">Wickerhamomyces pijperi</name>
    <name type="common">Yeast</name>
    <name type="synonym">Pichia pijperi</name>
    <dbReference type="NCBI Taxonomy" id="599730"/>
    <lineage>
        <taxon>Eukaryota</taxon>
        <taxon>Fungi</taxon>
        <taxon>Dikarya</taxon>
        <taxon>Ascomycota</taxon>
        <taxon>Saccharomycotina</taxon>
        <taxon>Saccharomycetes</taxon>
        <taxon>Phaffomycetales</taxon>
        <taxon>Wickerhamomycetaceae</taxon>
        <taxon>Wickerhamomyces</taxon>
    </lineage>
</organism>
<evidence type="ECO:0000313" key="2">
    <source>
        <dbReference type="EMBL" id="KAH3674510.1"/>
    </source>
</evidence>
<sequence length="651" mass="74822">MPYQIFWPKDLLVSQPHQLAVTQPIVQQFVLGVPANHKTYVVIATISQDELAKTEIPFLTASDPNNAPTITVLGPIISNDNIVQTSSPPPQQQGFLRFHISRTLIDCENCNIILYEPPNLHRMEFYSVQPISDPLFPKPENQEEQTNKMSTLVQSHDNLSFAHQREMDLNRSIAVINQCWILRNALISEHQHISKSWLSPSLSFNQIPGLICNFFSSMSFITWLHRLVLAPVLRLICNVLILRIRALLLLVIDLLNYRITTNAPSLIEISATAQQLDLRLQQLVHLPVQYFETVHCSQHSPRPQKNAEYIRLYNTLWLIINDVMIGYAVGTSFIQNRDIIVNFFTKTIFMDLFYSDLNKLSIWLMNSPGGVKLNNELSAFLSDLFRWILEFWRIALIQPILSPSAKSVALFFGVCCSIGGLTLGISMVIDIIHITTFHLYCFYYAMARIYNWSLEILLSLFYLFYGRKRNVLRDRVDSMEYELDEILLGILLFTVLLFLLPTVAAFYFSFTMAQMGIMAVIATLEVTMSLMNHSPIFVILLRLKEPKRVPNGVEFEMNSKLRHIELHSTPLTSTNIFSSFSRIIKSLPKSYFSYSEASGPTNSRYGLLKGLPVIIKRNKLYNLLYRNLPPKPVDTVTLLLQYKAYRRHYSN</sequence>
<keyword evidence="1" id="KW-0812">Transmembrane</keyword>
<dbReference type="OrthoDB" id="70250at2759"/>
<dbReference type="GO" id="GO:0016020">
    <property type="term" value="C:membrane"/>
    <property type="evidence" value="ECO:0007669"/>
    <property type="project" value="InterPro"/>
</dbReference>
<name>A0A9P8TDH6_WICPI</name>
<feature type="transmembrane region" description="Helical" evidence="1">
    <location>
        <begin position="486"/>
        <end position="510"/>
    </location>
</feature>
<feature type="transmembrane region" description="Helical" evidence="1">
    <location>
        <begin position="408"/>
        <end position="429"/>
    </location>
</feature>
<reference evidence="2" key="1">
    <citation type="journal article" date="2021" name="Open Biol.">
        <title>Shared evolutionary footprints suggest mitochondrial oxidative damage underlies multiple complex I losses in fungi.</title>
        <authorList>
            <person name="Schikora-Tamarit M.A."/>
            <person name="Marcet-Houben M."/>
            <person name="Nosek J."/>
            <person name="Gabaldon T."/>
        </authorList>
    </citation>
    <scope>NUCLEOTIDE SEQUENCE</scope>
    <source>
        <strain evidence="2">CBS2887</strain>
    </source>
</reference>
<dbReference type="AlphaFoldDB" id="A0A9P8TDH6"/>